<proteinExistence type="predicted"/>
<dbReference type="InterPro" id="IPR002413">
    <property type="entry name" value="V5_allergen-like"/>
</dbReference>
<dbReference type="InterPro" id="IPR014044">
    <property type="entry name" value="CAP_dom"/>
</dbReference>
<dbReference type="EMBL" id="JARKHS020020456">
    <property type="protein sequence ID" value="KAK8770868.1"/>
    <property type="molecule type" value="Genomic_DNA"/>
</dbReference>
<dbReference type="InterPro" id="IPR018244">
    <property type="entry name" value="Allrgn_V5/Tpx1_CS"/>
</dbReference>
<evidence type="ECO:0000313" key="3">
    <source>
        <dbReference type="EMBL" id="KAK8770868.1"/>
    </source>
</evidence>
<sequence>MLFLNIHNKFRSLVARGRLPGFPPSSNMRKLRWDSGLAEVADAHAKQCIFRHDSGRLRVTIKFLRTGQNMAAFWNSNNSSPGRNEIEKAVRSWFDEYKDYSPSSVRSFTQNAVGPVGHFTQVIWADTQYMGCGAVLYSKGGQQGGTTKFFVCNYADTGNIAGKPVYLPGRMCSHCPRGAACELPAGLCVGAKLRSKSREALRSSCSGRRSRVTPRRDGLSHGQAGLTPRKPWLLRYTRRVRPPQWRRRRLRPSRSSGR</sequence>
<dbReference type="InterPro" id="IPR001283">
    <property type="entry name" value="CRISP-related"/>
</dbReference>
<dbReference type="Gene3D" id="3.40.33.10">
    <property type="entry name" value="CAP"/>
    <property type="match status" value="1"/>
</dbReference>
<dbReference type="AlphaFoldDB" id="A0AAQ4E880"/>
<dbReference type="PRINTS" id="PR00837">
    <property type="entry name" value="V5TPXLIKE"/>
</dbReference>
<dbReference type="SMART" id="SM00198">
    <property type="entry name" value="SCP"/>
    <property type="match status" value="1"/>
</dbReference>
<dbReference type="Pfam" id="PF00188">
    <property type="entry name" value="CAP"/>
    <property type="match status" value="1"/>
</dbReference>
<protein>
    <recommendedName>
        <fullName evidence="2">SCP domain-containing protein</fullName>
    </recommendedName>
</protein>
<dbReference type="PANTHER" id="PTHR10334">
    <property type="entry name" value="CYSTEINE-RICH SECRETORY PROTEIN-RELATED"/>
    <property type="match status" value="1"/>
</dbReference>
<organism evidence="3 4">
    <name type="scientific">Amblyomma americanum</name>
    <name type="common">Lone star tick</name>
    <dbReference type="NCBI Taxonomy" id="6943"/>
    <lineage>
        <taxon>Eukaryota</taxon>
        <taxon>Metazoa</taxon>
        <taxon>Ecdysozoa</taxon>
        <taxon>Arthropoda</taxon>
        <taxon>Chelicerata</taxon>
        <taxon>Arachnida</taxon>
        <taxon>Acari</taxon>
        <taxon>Parasitiformes</taxon>
        <taxon>Ixodida</taxon>
        <taxon>Ixodoidea</taxon>
        <taxon>Ixodidae</taxon>
        <taxon>Amblyomminae</taxon>
        <taxon>Amblyomma</taxon>
    </lineage>
</organism>
<keyword evidence="4" id="KW-1185">Reference proteome</keyword>
<reference evidence="3 4" key="1">
    <citation type="journal article" date="2023" name="Arcadia Sci">
        <title>De novo assembly of a long-read Amblyomma americanum tick genome.</title>
        <authorList>
            <person name="Chou S."/>
            <person name="Poskanzer K.E."/>
            <person name="Rollins M."/>
            <person name="Thuy-Boun P.S."/>
        </authorList>
    </citation>
    <scope>NUCLEOTIDE SEQUENCE [LARGE SCALE GENOMIC DNA]</scope>
    <source>
        <strain evidence="3">F_SG_1</strain>
        <tissue evidence="3">Salivary glands</tissue>
    </source>
</reference>
<dbReference type="PROSITE" id="PS01009">
    <property type="entry name" value="CRISP_1"/>
    <property type="match status" value="1"/>
</dbReference>
<dbReference type="Proteomes" id="UP001321473">
    <property type="component" value="Unassembled WGS sequence"/>
</dbReference>
<evidence type="ECO:0000256" key="1">
    <source>
        <dbReference type="SAM" id="MobiDB-lite"/>
    </source>
</evidence>
<gene>
    <name evidence="3" type="ORF">V5799_025887</name>
</gene>
<dbReference type="InterPro" id="IPR035940">
    <property type="entry name" value="CAP_sf"/>
</dbReference>
<dbReference type="CDD" id="cd05380">
    <property type="entry name" value="CAP_euk"/>
    <property type="match status" value="1"/>
</dbReference>
<accession>A0AAQ4E880</accession>
<dbReference type="SUPFAM" id="SSF55797">
    <property type="entry name" value="PR-1-like"/>
    <property type="match status" value="1"/>
</dbReference>
<feature type="region of interest" description="Disordered" evidence="1">
    <location>
        <begin position="200"/>
        <end position="226"/>
    </location>
</feature>
<dbReference type="PRINTS" id="PR00838">
    <property type="entry name" value="V5ALLERGEN"/>
</dbReference>
<evidence type="ECO:0000259" key="2">
    <source>
        <dbReference type="SMART" id="SM00198"/>
    </source>
</evidence>
<feature type="domain" description="SCP" evidence="2">
    <location>
        <begin position="3"/>
        <end position="162"/>
    </location>
</feature>
<name>A0AAQ4E880_AMBAM</name>
<comment type="caution">
    <text evidence="3">The sequence shown here is derived from an EMBL/GenBank/DDBJ whole genome shotgun (WGS) entry which is preliminary data.</text>
</comment>
<dbReference type="GO" id="GO:0005576">
    <property type="term" value="C:extracellular region"/>
    <property type="evidence" value="ECO:0007669"/>
    <property type="project" value="InterPro"/>
</dbReference>
<evidence type="ECO:0000313" key="4">
    <source>
        <dbReference type="Proteomes" id="UP001321473"/>
    </source>
</evidence>